<keyword evidence="1" id="KW-0614">Plasmid</keyword>
<dbReference type="Proteomes" id="UP000008210">
    <property type="component" value="Plasmid megaplasmid pHG1"/>
</dbReference>
<accession>Q7WXR3</accession>
<evidence type="ECO:0000313" key="2">
    <source>
        <dbReference type="Proteomes" id="UP000008210"/>
    </source>
</evidence>
<proteinExistence type="predicted"/>
<name>Q7WXR3_CUPNH</name>
<dbReference type="eggNOG" id="COG0582">
    <property type="taxonomic scope" value="Bacteria"/>
</dbReference>
<reference evidence="1 2" key="1">
    <citation type="journal article" date="2003" name="J. Mol. Biol.">
        <title>Complete nucleotide sequence of pHG1: a Ralstonia eutropha H16 megaplasmid encoding key enzymes of H(2)-based lithoautotrophy and anaerobiosis.</title>
        <authorList>
            <person name="Schwartz E."/>
            <person name="Henne A."/>
            <person name="Cramm R."/>
            <person name="Eitinger T."/>
            <person name="Friedrich B."/>
            <person name="Gottschalk G."/>
        </authorList>
    </citation>
    <scope>NUCLEOTIDE SEQUENCE [LARGE SCALE GENOMIC DNA]</scope>
    <source>
        <strain evidence="2">ATCC 17699 / DSM 428 / KCTC 22496 / NCIMB 10442 / H16 / Stanier 337</strain>
        <plasmid evidence="1 2">megaplasmid pHG1</plasmid>
    </source>
</reference>
<dbReference type="AlphaFoldDB" id="Q7WXR3"/>
<protein>
    <submittedName>
        <fullName evidence="1">Uncharacterized protein</fullName>
    </submittedName>
</protein>
<organism evidence="1 2">
    <name type="scientific">Cupriavidus necator (strain ATCC 17699 / DSM 428 / KCTC 22496 / NCIMB 10442 / H16 / Stanier 337)</name>
    <name type="common">Ralstonia eutropha</name>
    <dbReference type="NCBI Taxonomy" id="381666"/>
    <lineage>
        <taxon>Bacteria</taxon>
        <taxon>Pseudomonadati</taxon>
        <taxon>Pseudomonadota</taxon>
        <taxon>Betaproteobacteria</taxon>
        <taxon>Burkholderiales</taxon>
        <taxon>Burkholderiaceae</taxon>
        <taxon>Cupriavidus</taxon>
    </lineage>
</organism>
<geneLocation type="plasmid" evidence="1 2">
    <name>megaplasmid pHG1</name>
</geneLocation>
<keyword evidence="2" id="KW-1185">Reference proteome</keyword>
<sequence>MRYLGYRENCKLFDAVQDGWGVHLSTLVARTLDTAVAA</sequence>
<dbReference type="EMBL" id="AY305378">
    <property type="protein sequence ID" value="AAP85808.1"/>
    <property type="molecule type" value="Genomic_DNA"/>
</dbReference>
<dbReference type="HOGENOM" id="CLU_3327025_0_0_4"/>
<evidence type="ECO:0000313" key="1">
    <source>
        <dbReference type="EMBL" id="AAP85808.1"/>
    </source>
</evidence>
<gene>
    <name evidence="1" type="ordered locus">PHG055</name>
</gene>
<dbReference type="KEGG" id="reh:PHG055"/>